<comment type="similarity">
    <text evidence="2 6">Belongs to the trans-sulfuration enzymes family.</text>
</comment>
<keyword evidence="4 5" id="KW-0663">Pyridoxal phosphate</keyword>
<dbReference type="AlphaFoldDB" id="A0A1M6RS20"/>
<evidence type="ECO:0000256" key="3">
    <source>
        <dbReference type="ARBA" id="ARBA00022679"/>
    </source>
</evidence>
<dbReference type="GO" id="GO:0030170">
    <property type="term" value="F:pyridoxal phosphate binding"/>
    <property type="evidence" value="ECO:0007669"/>
    <property type="project" value="InterPro"/>
</dbReference>
<dbReference type="Proteomes" id="UP000184130">
    <property type="component" value="Unassembled WGS sequence"/>
</dbReference>
<gene>
    <name evidence="7" type="ORF">SAMN05216463_10285</name>
</gene>
<dbReference type="Pfam" id="PF01053">
    <property type="entry name" value="Cys_Met_Meta_PP"/>
    <property type="match status" value="1"/>
</dbReference>
<dbReference type="InterPro" id="IPR015424">
    <property type="entry name" value="PyrdxlP-dep_Trfase"/>
</dbReference>
<evidence type="ECO:0000313" key="8">
    <source>
        <dbReference type="Proteomes" id="UP000184130"/>
    </source>
</evidence>
<dbReference type="PANTHER" id="PTHR43797:SF2">
    <property type="entry name" value="HOMOCYSTEINE_CYSTEINE SYNTHASE"/>
    <property type="match status" value="1"/>
</dbReference>
<dbReference type="OrthoDB" id="9803729at2"/>
<dbReference type="EMBL" id="FRBD01000002">
    <property type="protein sequence ID" value="SHK35239.1"/>
    <property type="molecule type" value="Genomic_DNA"/>
</dbReference>
<dbReference type="PIRSF" id="PIRSF001434">
    <property type="entry name" value="CGS"/>
    <property type="match status" value="1"/>
</dbReference>
<dbReference type="InterPro" id="IPR015422">
    <property type="entry name" value="PyrdxlP-dep_Trfase_small"/>
</dbReference>
<feature type="modified residue" description="N6-(pyridoxal phosphate)lysine" evidence="5">
    <location>
        <position position="204"/>
    </location>
</feature>
<dbReference type="GO" id="GO:0071269">
    <property type="term" value="P:L-homocysteine biosynthetic process"/>
    <property type="evidence" value="ECO:0007669"/>
    <property type="project" value="TreeGrafter"/>
</dbReference>
<organism evidence="7 8">
    <name type="scientific">Xylanibacter ruminicola</name>
    <name type="common">Prevotella ruminicola</name>
    <dbReference type="NCBI Taxonomy" id="839"/>
    <lineage>
        <taxon>Bacteria</taxon>
        <taxon>Pseudomonadati</taxon>
        <taxon>Bacteroidota</taxon>
        <taxon>Bacteroidia</taxon>
        <taxon>Bacteroidales</taxon>
        <taxon>Prevotellaceae</taxon>
        <taxon>Xylanibacter</taxon>
    </lineage>
</organism>
<dbReference type="InterPro" id="IPR000277">
    <property type="entry name" value="Cys/Met-Metab_PyrdxlP-dep_enz"/>
</dbReference>
<evidence type="ECO:0000256" key="4">
    <source>
        <dbReference type="ARBA" id="ARBA00022898"/>
    </source>
</evidence>
<reference evidence="7 8" key="1">
    <citation type="submission" date="2016-11" db="EMBL/GenBank/DDBJ databases">
        <authorList>
            <person name="Jaros S."/>
            <person name="Januszkiewicz K."/>
            <person name="Wedrychowicz H."/>
        </authorList>
    </citation>
    <scope>NUCLEOTIDE SEQUENCE [LARGE SCALE GENOMIC DNA]</scope>
    <source>
        <strain evidence="7 8">KHT3</strain>
    </source>
</reference>
<dbReference type="GO" id="GO:0019346">
    <property type="term" value="P:transsulfuration"/>
    <property type="evidence" value="ECO:0007669"/>
    <property type="project" value="InterPro"/>
</dbReference>
<dbReference type="GO" id="GO:0016829">
    <property type="term" value="F:lyase activity"/>
    <property type="evidence" value="ECO:0007669"/>
    <property type="project" value="UniProtKB-KW"/>
</dbReference>
<evidence type="ECO:0000256" key="1">
    <source>
        <dbReference type="ARBA" id="ARBA00001933"/>
    </source>
</evidence>
<evidence type="ECO:0000256" key="6">
    <source>
        <dbReference type="RuleBase" id="RU362118"/>
    </source>
</evidence>
<dbReference type="SUPFAM" id="SSF53383">
    <property type="entry name" value="PLP-dependent transferases"/>
    <property type="match status" value="1"/>
</dbReference>
<dbReference type="PANTHER" id="PTHR43797">
    <property type="entry name" value="HOMOCYSTEINE/CYSTEINE SYNTHASE"/>
    <property type="match status" value="1"/>
</dbReference>
<dbReference type="FunFam" id="3.40.640.10:FF:000046">
    <property type="entry name" value="Cystathionine gamma-lyase"/>
    <property type="match status" value="1"/>
</dbReference>
<dbReference type="InterPro" id="IPR015421">
    <property type="entry name" value="PyrdxlP-dep_Trfase_major"/>
</dbReference>
<evidence type="ECO:0000256" key="2">
    <source>
        <dbReference type="ARBA" id="ARBA00009077"/>
    </source>
</evidence>
<evidence type="ECO:0000313" key="7">
    <source>
        <dbReference type="EMBL" id="SHK35239.1"/>
    </source>
</evidence>
<keyword evidence="7" id="KW-0456">Lyase</keyword>
<dbReference type="GO" id="GO:0004124">
    <property type="term" value="F:cysteine synthase activity"/>
    <property type="evidence" value="ECO:0007669"/>
    <property type="project" value="TreeGrafter"/>
</dbReference>
<keyword evidence="3" id="KW-0808">Transferase</keyword>
<dbReference type="Gene3D" id="3.40.640.10">
    <property type="entry name" value="Type I PLP-dependent aspartate aminotransferase-like (Major domain)"/>
    <property type="match status" value="1"/>
</dbReference>
<dbReference type="GO" id="GO:0005737">
    <property type="term" value="C:cytoplasm"/>
    <property type="evidence" value="ECO:0007669"/>
    <property type="project" value="TreeGrafter"/>
</dbReference>
<accession>A0A1M6RS20</accession>
<dbReference type="RefSeq" id="WP_073204312.1">
    <property type="nucleotide sequence ID" value="NZ_FRBD01000002.1"/>
</dbReference>
<dbReference type="Gene3D" id="3.90.1150.10">
    <property type="entry name" value="Aspartate Aminotransferase, domain 1"/>
    <property type="match status" value="1"/>
</dbReference>
<protein>
    <submittedName>
        <fullName evidence="7">O-acetylhomoserine (Thiol)-lyase</fullName>
    </submittedName>
</protein>
<evidence type="ECO:0000256" key="5">
    <source>
        <dbReference type="PIRSR" id="PIRSR001434-2"/>
    </source>
</evidence>
<dbReference type="GO" id="GO:0003961">
    <property type="term" value="F:O-acetylhomoserine aminocarboxypropyltransferase activity"/>
    <property type="evidence" value="ECO:0007669"/>
    <property type="project" value="TreeGrafter"/>
</dbReference>
<sequence length="393" mass="43363">MKKQTIAINTPYTRKDVYGALAVPIYNNVAFEFDDAQEMADAFCNRIKAPDYARVENPTVTNLEQRVKALTGAEHVTAFNSGMAAIGNALLAATEQGKNIVTSHHLFGNTLALITTTLTRFGVEPRLTDLTNLEAVESAIDEQTACVFLEVLTNPQMEVADLKAISTIAHKKGVPVIADSTAIPFTETNLKELGVDVEVLSSTKYLSGGGTSLGGLIVDYGSFPEINKRVKYELLFNLGAYMTPQAAYMQTLGLETLDVRYQRQAGNALWLAQELLEIPNIKRVNYIGLADNPFHKLAVRQFGPTAGAMLTIDLASKEACFRFLNRLKLVHRATNLFDSRTLAIHPASTIFGNFKDEQLEQMDVRQTTIRLSIGLEYKEDILNDIKQALKDDL</sequence>
<name>A0A1M6RS20_XYLRU</name>
<comment type="cofactor">
    <cofactor evidence="1 6">
        <name>pyridoxal 5'-phosphate</name>
        <dbReference type="ChEBI" id="CHEBI:597326"/>
    </cofactor>
</comment>
<proteinExistence type="inferred from homology"/>
<dbReference type="GO" id="GO:0006535">
    <property type="term" value="P:cysteine biosynthetic process from serine"/>
    <property type="evidence" value="ECO:0007669"/>
    <property type="project" value="TreeGrafter"/>
</dbReference>
<dbReference type="InterPro" id="IPR006235">
    <property type="entry name" value="OAc-hSer/O-AcSer_sulfhydrylase"/>
</dbReference>